<evidence type="ECO:0000313" key="1">
    <source>
        <dbReference type="EMBL" id="JAP20109.1"/>
    </source>
</evidence>
<dbReference type="EMBL" id="GEDG01019236">
    <property type="protein sequence ID" value="JAP20109.1"/>
    <property type="molecule type" value="Transcribed_RNA"/>
</dbReference>
<name>A0A0V0HIN4_SOLCH</name>
<protein>
    <submittedName>
        <fullName evidence="1">Putative ovule protein</fullName>
    </submittedName>
</protein>
<accession>A0A0V0HIN4</accession>
<proteinExistence type="predicted"/>
<dbReference type="AlphaFoldDB" id="A0A0V0HIN4"/>
<sequence length="60" mass="7154">MIEFIPTSLIWKQEDHTDSHVMCGNPTIIFTSPLTRESFVWKLMSTLLHLFYFYIKTVFV</sequence>
<reference evidence="1" key="1">
    <citation type="submission" date="2015-12" db="EMBL/GenBank/DDBJ databases">
        <title>Gene expression during late stages of embryo sac development: a critical building block for successful pollen-pistil interactions.</title>
        <authorList>
            <person name="Liu Y."/>
            <person name="Joly V."/>
            <person name="Sabar M."/>
            <person name="Matton D.P."/>
        </authorList>
    </citation>
    <scope>NUCLEOTIDE SEQUENCE</scope>
</reference>
<organism evidence="1">
    <name type="scientific">Solanum chacoense</name>
    <name type="common">Chaco potato</name>
    <dbReference type="NCBI Taxonomy" id="4108"/>
    <lineage>
        <taxon>Eukaryota</taxon>
        <taxon>Viridiplantae</taxon>
        <taxon>Streptophyta</taxon>
        <taxon>Embryophyta</taxon>
        <taxon>Tracheophyta</taxon>
        <taxon>Spermatophyta</taxon>
        <taxon>Magnoliopsida</taxon>
        <taxon>eudicotyledons</taxon>
        <taxon>Gunneridae</taxon>
        <taxon>Pentapetalae</taxon>
        <taxon>asterids</taxon>
        <taxon>lamiids</taxon>
        <taxon>Solanales</taxon>
        <taxon>Solanaceae</taxon>
        <taxon>Solanoideae</taxon>
        <taxon>Solaneae</taxon>
        <taxon>Solanum</taxon>
    </lineage>
</organism>